<sequence length="486" mass="52593">MGHGLRQQWPALALALVGALAVATCVPQRRRSRAGGVAVGSLAEGTVRVVVLSDTHLAGPEYPLFSETGQLDNTAITRTQQRFWRAVHAANAVRPPASLALFAGDVVHNGIKYLATLGLNHTGMARLFAEPVNGFSVAAALLSRLRMPRLYAWGNHDSLTKCGQPAASAGRALLARVYRHYFGGAAKLYSSVNLGPWKVVSLNSMLGPTWDPTSEHCNTLLSSYGEEQLRWLDGQLAEGRPTVVVTHFPLTTSVLGEVETRHRWRDLASVLSAHSNVRLALSGHFHKGFDWQGLYPFPAAVLPAIRYNPQSFQVLDLLPDGSWEWADAPKNRGGGRCSDWWSYAGQARFEASVQPNDGGDCGVPAAGEEAQFALPDVLNRSSIPPVDRFNPERSCRFELAGPFLRACADGATPDCCDVVADTFRLSSTAPFSTCLCQPAFFEAATAHMEQEHGQDLTAVLGACVQQQRKLIVYRGGPLTWCPAPAD</sequence>
<dbReference type="InterPro" id="IPR029052">
    <property type="entry name" value="Metallo-depent_PP-like"/>
</dbReference>
<evidence type="ECO:0000256" key="1">
    <source>
        <dbReference type="SAM" id="SignalP"/>
    </source>
</evidence>
<dbReference type="Proteomes" id="UP000239649">
    <property type="component" value="Unassembled WGS sequence"/>
</dbReference>
<dbReference type="PANTHER" id="PTHR43143">
    <property type="entry name" value="METALLOPHOSPHOESTERASE, CALCINEURIN SUPERFAMILY"/>
    <property type="match status" value="1"/>
</dbReference>
<name>A0A2P6VFX0_9CHLO</name>
<evidence type="ECO:0000313" key="4">
    <source>
        <dbReference type="Proteomes" id="UP000239649"/>
    </source>
</evidence>
<evidence type="ECO:0000313" key="3">
    <source>
        <dbReference type="EMBL" id="PSC72992.1"/>
    </source>
</evidence>
<dbReference type="InterPro" id="IPR051918">
    <property type="entry name" value="STPP_CPPED1"/>
</dbReference>
<reference evidence="3 4" key="1">
    <citation type="journal article" date="2018" name="Plant J.">
        <title>Genome sequences of Chlorella sorokiniana UTEX 1602 and Micractinium conductrix SAG 241.80: implications to maltose excretion by a green alga.</title>
        <authorList>
            <person name="Arriola M.B."/>
            <person name="Velmurugan N."/>
            <person name="Zhang Y."/>
            <person name="Plunkett M.H."/>
            <person name="Hondzo H."/>
            <person name="Barney B.M."/>
        </authorList>
    </citation>
    <scope>NUCLEOTIDE SEQUENCE [LARGE SCALE GENOMIC DNA]</scope>
    <source>
        <strain evidence="3 4">SAG 241.80</strain>
    </source>
</reference>
<dbReference type="AlphaFoldDB" id="A0A2P6VFX0"/>
<dbReference type="InterPro" id="IPR004843">
    <property type="entry name" value="Calcineurin-like_PHP"/>
</dbReference>
<keyword evidence="1" id="KW-0732">Signal</keyword>
<organism evidence="3 4">
    <name type="scientific">Micractinium conductrix</name>
    <dbReference type="NCBI Taxonomy" id="554055"/>
    <lineage>
        <taxon>Eukaryota</taxon>
        <taxon>Viridiplantae</taxon>
        <taxon>Chlorophyta</taxon>
        <taxon>core chlorophytes</taxon>
        <taxon>Trebouxiophyceae</taxon>
        <taxon>Chlorellales</taxon>
        <taxon>Chlorellaceae</taxon>
        <taxon>Chlorella clade</taxon>
        <taxon>Micractinium</taxon>
    </lineage>
</organism>
<comment type="caution">
    <text evidence="3">The sequence shown here is derived from an EMBL/GenBank/DDBJ whole genome shotgun (WGS) entry which is preliminary data.</text>
</comment>
<dbReference type="PANTHER" id="PTHR43143:SF1">
    <property type="entry name" value="SERINE_THREONINE-PROTEIN PHOSPHATASE CPPED1"/>
    <property type="match status" value="1"/>
</dbReference>
<dbReference type="EMBL" id="LHPF02000008">
    <property type="protein sequence ID" value="PSC72992.1"/>
    <property type="molecule type" value="Genomic_DNA"/>
</dbReference>
<keyword evidence="4" id="KW-1185">Reference proteome</keyword>
<feature type="chain" id="PRO_5015156288" evidence="1">
    <location>
        <begin position="26"/>
        <end position="486"/>
    </location>
</feature>
<evidence type="ECO:0000259" key="2">
    <source>
        <dbReference type="Pfam" id="PF00149"/>
    </source>
</evidence>
<dbReference type="OrthoDB" id="9675250at2759"/>
<gene>
    <name evidence="3" type="ORF">C2E20_3724</name>
</gene>
<dbReference type="Pfam" id="PF00149">
    <property type="entry name" value="Metallophos"/>
    <property type="match status" value="1"/>
</dbReference>
<proteinExistence type="predicted"/>
<accession>A0A2P6VFX0</accession>
<dbReference type="SUPFAM" id="SSF56300">
    <property type="entry name" value="Metallo-dependent phosphatases"/>
    <property type="match status" value="1"/>
</dbReference>
<feature type="signal peptide" evidence="1">
    <location>
        <begin position="1"/>
        <end position="25"/>
    </location>
</feature>
<dbReference type="GO" id="GO:0016787">
    <property type="term" value="F:hydrolase activity"/>
    <property type="evidence" value="ECO:0007669"/>
    <property type="project" value="InterPro"/>
</dbReference>
<protein>
    <submittedName>
        <fullName evidence="3">Metallophosphoesterase</fullName>
    </submittedName>
</protein>
<dbReference type="Gene3D" id="3.60.21.10">
    <property type="match status" value="1"/>
</dbReference>
<feature type="domain" description="Calcineurin-like phosphoesterase" evidence="2">
    <location>
        <begin position="48"/>
        <end position="287"/>
    </location>
</feature>